<reference evidence="9" key="1">
    <citation type="submission" date="2022-01" db="EMBL/GenBank/DDBJ databases">
        <authorList>
            <person name="King R."/>
        </authorList>
    </citation>
    <scope>NUCLEOTIDE SEQUENCE</scope>
</reference>
<keyword evidence="6 7" id="KW-0012">Acyltransferase</keyword>
<dbReference type="InterPro" id="IPR001594">
    <property type="entry name" value="Palmitoyltrfase_DHHC"/>
</dbReference>
<accession>A0A9N9XNB4</accession>
<evidence type="ECO:0000259" key="8">
    <source>
        <dbReference type="Pfam" id="PF01529"/>
    </source>
</evidence>
<dbReference type="GO" id="GO:0016020">
    <property type="term" value="C:membrane"/>
    <property type="evidence" value="ECO:0007669"/>
    <property type="project" value="UniProtKB-SubCell"/>
</dbReference>
<sequence length="320" mass="37435">MSNVKKVSNQIMVVSEQSCGRPCTYCLHALKWLPVLFSLSLSSWSYYAYVWQFCRLIIQNEFNKYIYLTVFHVLLIMMETCYLRTIFTRPKMVPEEFLIPENTLEAYRNNPDNREVQAALTSLGSRLPIKTVTFLGGLRICDHCKLIKPDRAHHCKVCNRCVLRMDHHCPWINNCISFTNYKYFVLYLTYAFTYCLFIMSTTFPYFMVAWGEKFQDQTCRYHVLFLFLLSSIFGFGYFTLLLYHCCLVLHNRTTFESFHPPVFRDGGIDKHGFYLGACANFKQVFGVSCWRWLLPIPTSLGDGLDYPVRSQDASKESGSR</sequence>
<dbReference type="AlphaFoldDB" id="A0A9N9XNB4"/>
<keyword evidence="4 7" id="KW-1133">Transmembrane helix</keyword>
<evidence type="ECO:0000313" key="10">
    <source>
        <dbReference type="Proteomes" id="UP001153712"/>
    </source>
</evidence>
<protein>
    <recommendedName>
        <fullName evidence="7">Palmitoyltransferase</fullName>
        <ecNumber evidence="7">2.3.1.225</ecNumber>
    </recommendedName>
</protein>
<feature type="transmembrane region" description="Helical" evidence="7">
    <location>
        <begin position="32"/>
        <end position="53"/>
    </location>
</feature>
<feature type="transmembrane region" description="Helical" evidence="7">
    <location>
        <begin position="187"/>
        <end position="211"/>
    </location>
</feature>
<keyword evidence="5 7" id="KW-0472">Membrane</keyword>
<dbReference type="EC" id="2.3.1.225" evidence="7"/>
<evidence type="ECO:0000313" key="9">
    <source>
        <dbReference type="EMBL" id="CAG9858594.1"/>
    </source>
</evidence>
<keyword evidence="3 7" id="KW-0812">Transmembrane</keyword>
<dbReference type="EMBL" id="OU900095">
    <property type="protein sequence ID" value="CAG9858594.1"/>
    <property type="molecule type" value="Genomic_DNA"/>
</dbReference>
<organism evidence="9 10">
    <name type="scientific">Phyllotreta striolata</name>
    <name type="common">Striped flea beetle</name>
    <name type="synonym">Crioceris striolata</name>
    <dbReference type="NCBI Taxonomy" id="444603"/>
    <lineage>
        <taxon>Eukaryota</taxon>
        <taxon>Metazoa</taxon>
        <taxon>Ecdysozoa</taxon>
        <taxon>Arthropoda</taxon>
        <taxon>Hexapoda</taxon>
        <taxon>Insecta</taxon>
        <taxon>Pterygota</taxon>
        <taxon>Neoptera</taxon>
        <taxon>Endopterygota</taxon>
        <taxon>Coleoptera</taxon>
        <taxon>Polyphaga</taxon>
        <taxon>Cucujiformia</taxon>
        <taxon>Chrysomeloidea</taxon>
        <taxon>Chrysomelidae</taxon>
        <taxon>Galerucinae</taxon>
        <taxon>Alticini</taxon>
        <taxon>Phyllotreta</taxon>
    </lineage>
</organism>
<evidence type="ECO:0000256" key="4">
    <source>
        <dbReference type="ARBA" id="ARBA00022989"/>
    </source>
</evidence>
<comment type="domain">
    <text evidence="7">The DHHC domain is required for palmitoyltransferase activity.</text>
</comment>
<evidence type="ECO:0000256" key="2">
    <source>
        <dbReference type="ARBA" id="ARBA00022679"/>
    </source>
</evidence>
<dbReference type="Proteomes" id="UP001153712">
    <property type="component" value="Chromosome 2"/>
</dbReference>
<evidence type="ECO:0000256" key="5">
    <source>
        <dbReference type="ARBA" id="ARBA00023136"/>
    </source>
</evidence>
<gene>
    <name evidence="9" type="ORF">PHYEVI_LOCUS4983</name>
</gene>
<proteinExistence type="inferred from homology"/>
<evidence type="ECO:0000256" key="6">
    <source>
        <dbReference type="ARBA" id="ARBA00023315"/>
    </source>
</evidence>
<evidence type="ECO:0000256" key="3">
    <source>
        <dbReference type="ARBA" id="ARBA00022692"/>
    </source>
</evidence>
<feature type="transmembrane region" description="Helical" evidence="7">
    <location>
        <begin position="65"/>
        <end position="87"/>
    </location>
</feature>
<evidence type="ECO:0000256" key="7">
    <source>
        <dbReference type="RuleBase" id="RU079119"/>
    </source>
</evidence>
<comment type="catalytic activity">
    <reaction evidence="7">
        <text>L-cysteinyl-[protein] + hexadecanoyl-CoA = S-hexadecanoyl-L-cysteinyl-[protein] + CoA</text>
        <dbReference type="Rhea" id="RHEA:36683"/>
        <dbReference type="Rhea" id="RHEA-COMP:10131"/>
        <dbReference type="Rhea" id="RHEA-COMP:11032"/>
        <dbReference type="ChEBI" id="CHEBI:29950"/>
        <dbReference type="ChEBI" id="CHEBI:57287"/>
        <dbReference type="ChEBI" id="CHEBI:57379"/>
        <dbReference type="ChEBI" id="CHEBI:74151"/>
        <dbReference type="EC" id="2.3.1.225"/>
    </reaction>
</comment>
<dbReference type="PROSITE" id="PS50216">
    <property type="entry name" value="DHHC"/>
    <property type="match status" value="1"/>
</dbReference>
<feature type="transmembrane region" description="Helical" evidence="7">
    <location>
        <begin position="223"/>
        <end position="243"/>
    </location>
</feature>
<dbReference type="PANTHER" id="PTHR12246">
    <property type="entry name" value="PALMITOYLTRANSFERASE ZDHHC16"/>
    <property type="match status" value="1"/>
</dbReference>
<keyword evidence="10" id="KW-1185">Reference proteome</keyword>
<dbReference type="GO" id="GO:0019706">
    <property type="term" value="F:protein-cysteine S-palmitoyltransferase activity"/>
    <property type="evidence" value="ECO:0007669"/>
    <property type="project" value="UniProtKB-EC"/>
</dbReference>
<dbReference type="Pfam" id="PF01529">
    <property type="entry name" value="DHHC"/>
    <property type="match status" value="1"/>
</dbReference>
<keyword evidence="2 7" id="KW-0808">Transferase</keyword>
<name>A0A9N9XNB4_PHYSR</name>
<comment type="subcellular location">
    <subcellularLocation>
        <location evidence="1">Membrane</location>
        <topology evidence="1">Multi-pass membrane protein</topology>
    </subcellularLocation>
</comment>
<comment type="similarity">
    <text evidence="7">Belongs to the DHHC palmitoyltransferase family.</text>
</comment>
<evidence type="ECO:0000256" key="1">
    <source>
        <dbReference type="ARBA" id="ARBA00004141"/>
    </source>
</evidence>
<dbReference type="InterPro" id="IPR039859">
    <property type="entry name" value="PFA4/ZDH16/20/ERF2-like"/>
</dbReference>
<dbReference type="OrthoDB" id="9909019at2759"/>
<feature type="domain" description="Palmitoyltransferase DHHC" evidence="8">
    <location>
        <begin position="138"/>
        <end position="258"/>
    </location>
</feature>